<dbReference type="InterPro" id="IPR011990">
    <property type="entry name" value="TPR-like_helical_dom_sf"/>
</dbReference>
<gene>
    <name evidence="2" type="ORF">GALL_34580</name>
</gene>
<dbReference type="EMBL" id="MLJW01000008">
    <property type="protein sequence ID" value="OIR15957.1"/>
    <property type="molecule type" value="Genomic_DNA"/>
</dbReference>
<sequence length="547" mass="62022">MLNRTIFLDYFLKRDRGWLLSLTAAVCLVYLPFLGNEFFFDDLSFFMNGIPGRYAEAGFHFDLRWFAYASLGWTVALFSDVVPHFFHLGNLLLHAANAILLFYLLRQLICAVFPDRRDSSMMIWGAWLGALLFALHPVAVYAVGYVVQRSILMATLFALLAQMAYLRGLLTGQGRWLALAVLCYFLAVFSKEHSVLTPLVLAALTPLLGERNIASNRALWVTWSAFLLVAVLVTLRARGIFGTPYEPMAAELFEQQGVLAGTPELHLLSMLTQTGLFFKYLLLWLLPNVSWMSVDMREPFVANWADWNAWIGLLAFTVYGAAAIRLLLRGGTKGLIGFALLYPWLQFGVELVGIRVQEPFVLYRSYLWMPGLLLLIPLLLLQFQQRRSILILGCVAILLVPLAWNRLWVFGDQFRLWNDAALLLKDERVFGADRIFFNRGQGLMEERKWEEAARDFERSAAISPKLEPVHYSLGMAYSKAGRYQEALDQFEAAISIQPKDGRAYFAEGIALKRLNRNEEAIKKLEQGCRLNNFPACLLISASQGGKK</sequence>
<name>A0A1J5TI19_9ZZZZ</name>
<feature type="transmembrane region" description="Helical" evidence="1">
    <location>
        <begin position="126"/>
        <end position="145"/>
    </location>
</feature>
<keyword evidence="1" id="KW-0812">Transmembrane</keyword>
<reference evidence="2" key="1">
    <citation type="submission" date="2016-10" db="EMBL/GenBank/DDBJ databases">
        <title>Sequence of Gallionella enrichment culture.</title>
        <authorList>
            <person name="Poehlein A."/>
            <person name="Muehling M."/>
            <person name="Daniel R."/>
        </authorList>
    </citation>
    <scope>NUCLEOTIDE SEQUENCE</scope>
</reference>
<dbReference type="PROSITE" id="PS50293">
    <property type="entry name" value="TPR_REGION"/>
    <property type="match status" value="1"/>
</dbReference>
<accession>A0A1J5TI19</accession>
<feature type="transmembrane region" description="Helical" evidence="1">
    <location>
        <begin position="177"/>
        <end position="205"/>
    </location>
</feature>
<keyword evidence="2" id="KW-0449">Lipoprotein</keyword>
<dbReference type="AlphaFoldDB" id="A0A1J5TI19"/>
<dbReference type="PANTHER" id="PTHR44216">
    <property type="entry name" value="PROTEIN O-MANNOSYL-TRANSFERASE TMTC2"/>
    <property type="match status" value="1"/>
</dbReference>
<dbReference type="InterPro" id="IPR052384">
    <property type="entry name" value="TMTC_O-mannosyltransferase"/>
</dbReference>
<dbReference type="GO" id="GO:0005789">
    <property type="term" value="C:endoplasmic reticulum membrane"/>
    <property type="evidence" value="ECO:0007669"/>
    <property type="project" value="TreeGrafter"/>
</dbReference>
<dbReference type="GO" id="GO:0035269">
    <property type="term" value="P:protein O-linked glycosylation via mannose"/>
    <property type="evidence" value="ECO:0007669"/>
    <property type="project" value="TreeGrafter"/>
</dbReference>
<dbReference type="Pfam" id="PF00515">
    <property type="entry name" value="TPR_1"/>
    <property type="match status" value="1"/>
</dbReference>
<feature type="transmembrane region" description="Helical" evidence="1">
    <location>
        <begin position="151"/>
        <end position="170"/>
    </location>
</feature>
<protein>
    <submittedName>
        <fullName evidence="2">Lipoprotein NlpI</fullName>
    </submittedName>
</protein>
<dbReference type="PROSITE" id="PS50005">
    <property type="entry name" value="TPR"/>
    <property type="match status" value="2"/>
</dbReference>
<proteinExistence type="predicted"/>
<feature type="transmembrane region" description="Helical" evidence="1">
    <location>
        <begin position="366"/>
        <end position="383"/>
    </location>
</feature>
<dbReference type="PANTHER" id="PTHR44216:SF3">
    <property type="entry name" value="PROTEIN O-MANNOSYL-TRANSFERASE TMTC2"/>
    <property type="match status" value="1"/>
</dbReference>
<comment type="caution">
    <text evidence="2">The sequence shown here is derived from an EMBL/GenBank/DDBJ whole genome shotgun (WGS) entry which is preliminary data.</text>
</comment>
<dbReference type="GO" id="GO:0000030">
    <property type="term" value="F:mannosyltransferase activity"/>
    <property type="evidence" value="ECO:0007669"/>
    <property type="project" value="TreeGrafter"/>
</dbReference>
<feature type="transmembrane region" description="Helical" evidence="1">
    <location>
        <begin position="217"/>
        <end position="235"/>
    </location>
</feature>
<keyword evidence="1" id="KW-0472">Membrane</keyword>
<evidence type="ECO:0000313" key="2">
    <source>
        <dbReference type="EMBL" id="OIR15957.1"/>
    </source>
</evidence>
<organism evidence="2">
    <name type="scientific">mine drainage metagenome</name>
    <dbReference type="NCBI Taxonomy" id="410659"/>
    <lineage>
        <taxon>unclassified sequences</taxon>
        <taxon>metagenomes</taxon>
        <taxon>ecological metagenomes</taxon>
    </lineage>
</organism>
<keyword evidence="1" id="KW-1133">Transmembrane helix</keyword>
<feature type="transmembrane region" description="Helical" evidence="1">
    <location>
        <begin position="335"/>
        <end position="354"/>
    </location>
</feature>
<feature type="transmembrane region" description="Helical" evidence="1">
    <location>
        <begin position="18"/>
        <end position="40"/>
    </location>
</feature>
<feature type="transmembrane region" description="Helical" evidence="1">
    <location>
        <begin position="85"/>
        <end position="105"/>
    </location>
</feature>
<feature type="transmembrane region" description="Helical" evidence="1">
    <location>
        <begin position="307"/>
        <end position="328"/>
    </location>
</feature>
<feature type="transmembrane region" description="Helical" evidence="1">
    <location>
        <begin position="390"/>
        <end position="409"/>
    </location>
</feature>
<dbReference type="InterPro" id="IPR019734">
    <property type="entry name" value="TPR_rpt"/>
</dbReference>
<evidence type="ECO:0000256" key="1">
    <source>
        <dbReference type="SAM" id="Phobius"/>
    </source>
</evidence>
<dbReference type="SUPFAM" id="SSF48452">
    <property type="entry name" value="TPR-like"/>
    <property type="match status" value="1"/>
</dbReference>
<dbReference type="Gene3D" id="1.25.40.10">
    <property type="entry name" value="Tetratricopeptide repeat domain"/>
    <property type="match status" value="1"/>
</dbReference>
<feature type="transmembrane region" description="Helical" evidence="1">
    <location>
        <begin position="265"/>
        <end position="287"/>
    </location>
</feature>
<dbReference type="SMART" id="SM00028">
    <property type="entry name" value="TPR"/>
    <property type="match status" value="3"/>
</dbReference>